<keyword evidence="2" id="KW-1003">Cell membrane</keyword>
<comment type="caution">
    <text evidence="9">The sequence shown here is derived from an EMBL/GenBank/DDBJ whole genome shotgun (WGS) entry which is preliminary data.</text>
</comment>
<feature type="transmembrane region" description="Helical" evidence="7">
    <location>
        <begin position="233"/>
        <end position="250"/>
    </location>
</feature>
<dbReference type="PANTHER" id="PTHR33406:SF13">
    <property type="entry name" value="MEMBRANE PROTEIN YDFJ"/>
    <property type="match status" value="1"/>
</dbReference>
<evidence type="ECO:0000256" key="5">
    <source>
        <dbReference type="ARBA" id="ARBA00023136"/>
    </source>
</evidence>
<evidence type="ECO:0000256" key="7">
    <source>
        <dbReference type="SAM" id="Phobius"/>
    </source>
</evidence>
<evidence type="ECO:0000256" key="4">
    <source>
        <dbReference type="ARBA" id="ARBA00022989"/>
    </source>
</evidence>
<keyword evidence="10" id="KW-1185">Reference proteome</keyword>
<evidence type="ECO:0000313" key="10">
    <source>
        <dbReference type="Proteomes" id="UP000477722"/>
    </source>
</evidence>
<organism evidence="9 10">
    <name type="scientific">Streptomyces boncukensis</name>
    <dbReference type="NCBI Taxonomy" id="2711219"/>
    <lineage>
        <taxon>Bacteria</taxon>
        <taxon>Bacillati</taxon>
        <taxon>Actinomycetota</taxon>
        <taxon>Actinomycetes</taxon>
        <taxon>Kitasatosporales</taxon>
        <taxon>Streptomycetaceae</taxon>
        <taxon>Streptomyces</taxon>
    </lineage>
</organism>
<dbReference type="PROSITE" id="PS50156">
    <property type="entry name" value="SSD"/>
    <property type="match status" value="1"/>
</dbReference>
<comment type="subcellular location">
    <subcellularLocation>
        <location evidence="1">Cell membrane</location>
        <topology evidence="1">Multi-pass membrane protein</topology>
    </subcellularLocation>
</comment>
<evidence type="ECO:0000259" key="8">
    <source>
        <dbReference type="PROSITE" id="PS50156"/>
    </source>
</evidence>
<gene>
    <name evidence="9" type="ORF">G5C65_10935</name>
</gene>
<evidence type="ECO:0000256" key="3">
    <source>
        <dbReference type="ARBA" id="ARBA00022692"/>
    </source>
</evidence>
<dbReference type="RefSeq" id="WP_165298559.1">
    <property type="nucleotide sequence ID" value="NZ_JAAKZZ010000082.1"/>
</dbReference>
<dbReference type="InterPro" id="IPR050545">
    <property type="entry name" value="Mycobact_MmpL"/>
</dbReference>
<dbReference type="Proteomes" id="UP000477722">
    <property type="component" value="Unassembled WGS sequence"/>
</dbReference>
<feature type="transmembrane region" description="Helical" evidence="7">
    <location>
        <begin position="551"/>
        <end position="574"/>
    </location>
</feature>
<dbReference type="GO" id="GO:0005886">
    <property type="term" value="C:plasma membrane"/>
    <property type="evidence" value="ECO:0007669"/>
    <property type="project" value="UniProtKB-SubCell"/>
</dbReference>
<sequence length="738" mass="78644">MAGTRRSVAARLGGWSTRHRKTAVIGWLLFVFVASGVGGMQGLHEASQAELDAGDSARARQILEDAGINDPADEMVMVTSGSEGRQVRVARELMGDIKETGKVQGVSGPLRSEDGKSALITFEVKGKSDTAADRVQPVLDVITTAERDHDDVSIHQFGEASAEHWLDDLMADDFKKAEWTAVPLALGILLIAFGALVAALLPVLLAMTAFVAASGLLALVSVKMHMFETTSSVMLLIGLAVGIDYCLFYLRRERDERASGRDPEAALRIAADTSGRAVLVSGFTVIVAMSGMFLSGLLIFKGFAVATILVVFIAMVGSVTVLPAMLSLLGDRVNKGKVPFLGGTRRRGPRRSGAVAGALLWPVLAAPGLFLVLATGALLAMAYPALDMKTEQLGPDKQLPSSAPLRDGYERISKTFPGGPAPATVVVSAEDITAPGTKAALADFTRAARGSEDFGKGVRTVVYQEQNVAEIRVPLAGDGADARSKAALSTLRDDLVPGKLAPAVSHAYVTGELASSVDFNDQLGDSILPVFLFIVGVTFLIMLVSFHSLPIAIVSVLLNTLSVVATYGVLVGIFQRGWAADRLNTEPVGVIEAWMPLFILVVLFGLSMDYHVFVVSRIREMYDRGVPTREAIRQGVRATSGAITGAAVIMIALFSVFATLSMQDMKQMGIGLAVAVLLDATIIRMVLLPSCMMLLGEKNWYMPRVLRWLPHLSHGASPEAEEAPRAETQREPVPTTAR</sequence>
<feature type="transmembrane region" description="Helical" evidence="7">
    <location>
        <begin position="24"/>
        <end position="43"/>
    </location>
</feature>
<evidence type="ECO:0000256" key="1">
    <source>
        <dbReference type="ARBA" id="ARBA00004651"/>
    </source>
</evidence>
<accession>A0A6G4WU99</accession>
<evidence type="ECO:0000256" key="2">
    <source>
        <dbReference type="ARBA" id="ARBA00022475"/>
    </source>
</evidence>
<proteinExistence type="predicted"/>
<dbReference type="PANTHER" id="PTHR33406">
    <property type="entry name" value="MEMBRANE PROTEIN MJ1562-RELATED"/>
    <property type="match status" value="1"/>
</dbReference>
<feature type="transmembrane region" description="Helical" evidence="7">
    <location>
        <begin position="355"/>
        <end position="383"/>
    </location>
</feature>
<dbReference type="InterPro" id="IPR000731">
    <property type="entry name" value="SSD"/>
</dbReference>
<feature type="domain" description="SSD" evidence="8">
    <location>
        <begin position="199"/>
        <end position="328"/>
    </location>
</feature>
<reference evidence="9 10" key="1">
    <citation type="submission" date="2020-02" db="EMBL/GenBank/DDBJ databases">
        <title>Whole-genome analyses of novel actinobacteria.</title>
        <authorList>
            <person name="Sahin N."/>
            <person name="Tatar D."/>
        </authorList>
    </citation>
    <scope>NUCLEOTIDE SEQUENCE [LARGE SCALE GENOMIC DNA]</scope>
    <source>
        <strain evidence="9 10">SB3404</strain>
    </source>
</reference>
<keyword evidence="3 7" id="KW-0812">Transmembrane</keyword>
<dbReference type="SUPFAM" id="SSF82866">
    <property type="entry name" value="Multidrug efflux transporter AcrB transmembrane domain"/>
    <property type="match status" value="2"/>
</dbReference>
<dbReference type="InterPro" id="IPR004869">
    <property type="entry name" value="MMPL_dom"/>
</dbReference>
<feature type="transmembrane region" description="Helical" evidence="7">
    <location>
        <begin position="277"/>
        <end position="300"/>
    </location>
</feature>
<feature type="transmembrane region" description="Helical" evidence="7">
    <location>
        <begin position="636"/>
        <end position="658"/>
    </location>
</feature>
<feature type="transmembrane region" description="Helical" evidence="7">
    <location>
        <begin position="306"/>
        <end position="329"/>
    </location>
</feature>
<dbReference type="Pfam" id="PF03176">
    <property type="entry name" value="MMPL"/>
    <property type="match status" value="2"/>
</dbReference>
<evidence type="ECO:0000313" key="9">
    <source>
        <dbReference type="EMBL" id="NGO68859.1"/>
    </source>
</evidence>
<name>A0A6G4WU99_9ACTN</name>
<keyword evidence="4 7" id="KW-1133">Transmembrane helix</keyword>
<dbReference type="EMBL" id="JAAKZZ010000082">
    <property type="protein sequence ID" value="NGO68859.1"/>
    <property type="molecule type" value="Genomic_DNA"/>
</dbReference>
<feature type="transmembrane region" description="Helical" evidence="7">
    <location>
        <begin position="526"/>
        <end position="544"/>
    </location>
</feature>
<feature type="transmembrane region" description="Helical" evidence="7">
    <location>
        <begin position="184"/>
        <end position="213"/>
    </location>
</feature>
<feature type="transmembrane region" description="Helical" evidence="7">
    <location>
        <begin position="594"/>
        <end position="615"/>
    </location>
</feature>
<protein>
    <submittedName>
        <fullName evidence="9">MMPL family transporter</fullName>
    </submittedName>
</protein>
<dbReference type="Gene3D" id="1.20.1640.10">
    <property type="entry name" value="Multidrug efflux transporter AcrB transmembrane domain"/>
    <property type="match status" value="2"/>
</dbReference>
<feature type="transmembrane region" description="Helical" evidence="7">
    <location>
        <begin position="670"/>
        <end position="695"/>
    </location>
</feature>
<evidence type="ECO:0000256" key="6">
    <source>
        <dbReference type="SAM" id="MobiDB-lite"/>
    </source>
</evidence>
<dbReference type="AlphaFoldDB" id="A0A6G4WU99"/>
<feature type="region of interest" description="Disordered" evidence="6">
    <location>
        <begin position="716"/>
        <end position="738"/>
    </location>
</feature>
<keyword evidence="5 7" id="KW-0472">Membrane</keyword>